<dbReference type="InterPro" id="IPR051981">
    <property type="entry name" value="Glycosyltransf_32"/>
</dbReference>
<evidence type="ECO:0000256" key="1">
    <source>
        <dbReference type="ARBA" id="ARBA00022679"/>
    </source>
</evidence>
<dbReference type="EMBL" id="PUIB01000025">
    <property type="protein sequence ID" value="PQO28151.1"/>
    <property type="molecule type" value="Genomic_DNA"/>
</dbReference>
<feature type="domain" description="Alpha 1,4-glycosyltransferase" evidence="2">
    <location>
        <begin position="198"/>
        <end position="246"/>
    </location>
</feature>
<dbReference type="AlphaFoldDB" id="A0A2S8F7L7"/>
<dbReference type="SUPFAM" id="SSF53448">
    <property type="entry name" value="Nucleotide-diphospho-sugar transferases"/>
    <property type="match status" value="1"/>
</dbReference>
<dbReference type="GO" id="GO:0006688">
    <property type="term" value="P:glycosphingolipid biosynthetic process"/>
    <property type="evidence" value="ECO:0007669"/>
    <property type="project" value="TreeGrafter"/>
</dbReference>
<comment type="caution">
    <text evidence="3">The sequence shown here is derived from an EMBL/GenBank/DDBJ whole genome shotgun (WGS) entry which is preliminary data.</text>
</comment>
<dbReference type="Pfam" id="PF04572">
    <property type="entry name" value="Gb3_synth"/>
    <property type="match status" value="1"/>
</dbReference>
<name>A0A2S8F7L7_9BACT</name>
<dbReference type="InterPro" id="IPR029044">
    <property type="entry name" value="Nucleotide-diphossugar_trans"/>
</dbReference>
<dbReference type="GO" id="GO:0016758">
    <property type="term" value="F:hexosyltransferase activity"/>
    <property type="evidence" value="ECO:0007669"/>
    <property type="project" value="TreeGrafter"/>
</dbReference>
<evidence type="ECO:0000313" key="3">
    <source>
        <dbReference type="EMBL" id="PQO28151.1"/>
    </source>
</evidence>
<proteinExistence type="predicted"/>
<organism evidence="3 4">
    <name type="scientific">Blastopirellula marina</name>
    <dbReference type="NCBI Taxonomy" id="124"/>
    <lineage>
        <taxon>Bacteria</taxon>
        <taxon>Pseudomonadati</taxon>
        <taxon>Planctomycetota</taxon>
        <taxon>Planctomycetia</taxon>
        <taxon>Pirellulales</taxon>
        <taxon>Pirellulaceae</taxon>
        <taxon>Blastopirellula</taxon>
    </lineage>
</organism>
<dbReference type="Gene3D" id="3.90.550.20">
    <property type="match status" value="1"/>
</dbReference>
<keyword evidence="1" id="KW-0808">Transferase</keyword>
<evidence type="ECO:0000259" key="2">
    <source>
        <dbReference type="Pfam" id="PF04572"/>
    </source>
</evidence>
<sequence>MRIQTLWIGERLSRLERLCLSSFTYHHPGQVDLYTYAPVADVPSGVRVCDANQIVPQDQVFSYFKGSYAGFADLFRWQLLQQCGGYWIDTDMLCIRPFDFAEEIVFGKETEAYGKVFWSAAVGVLKFPAGHPVTKYMVERCLHPHRPDKHDRPRHKLQKWYRRVFGNSISPVVWGGAGGPKGFAYAVEKFHLHEFMQDNTVFYPVHGTLWRSPFDATYAGDYQLLQRTRAVHLWNEMLRSNGFDKNQPYQKDSLADYYEHKYVHERTDRPDLRIFRPDVPAKQPATLAGEATRKAA</sequence>
<dbReference type="InterPro" id="IPR007652">
    <property type="entry name" value="A1-4-GlycosylTfrase_dom"/>
</dbReference>
<dbReference type="PANTHER" id="PTHR12042:SF21">
    <property type="entry name" value="ALPHA1,4-GALACTOSYLTRANSFERASE 1-RELATED"/>
    <property type="match status" value="1"/>
</dbReference>
<reference evidence="3 4" key="1">
    <citation type="submission" date="2018-02" db="EMBL/GenBank/DDBJ databases">
        <title>Comparative genomes isolates from brazilian mangrove.</title>
        <authorList>
            <person name="Araujo J.E."/>
            <person name="Taketani R.G."/>
            <person name="Silva M.C.P."/>
            <person name="Loureco M.V."/>
            <person name="Andreote F.D."/>
        </authorList>
    </citation>
    <scope>NUCLEOTIDE SEQUENCE [LARGE SCALE GENOMIC DNA]</scope>
    <source>
        <strain evidence="3 4">NAP PRIS-MGV</strain>
    </source>
</reference>
<protein>
    <recommendedName>
        <fullName evidence="2">Alpha 1,4-glycosyltransferase domain-containing protein</fullName>
    </recommendedName>
</protein>
<gene>
    <name evidence="3" type="ORF">C5Y98_24925</name>
</gene>
<dbReference type="Proteomes" id="UP000239388">
    <property type="component" value="Unassembled WGS sequence"/>
</dbReference>
<accession>A0A2S8F7L7</accession>
<evidence type="ECO:0000313" key="4">
    <source>
        <dbReference type="Proteomes" id="UP000239388"/>
    </source>
</evidence>
<dbReference type="PANTHER" id="PTHR12042">
    <property type="entry name" value="LACTOSYLCERAMIDE 4-ALPHA-GALACTOSYLTRANSFERASE ALPHA- 1,4-GALACTOSYLTRANSFERASE"/>
    <property type="match status" value="1"/>
</dbReference>
<dbReference type="GO" id="GO:0016020">
    <property type="term" value="C:membrane"/>
    <property type="evidence" value="ECO:0007669"/>
    <property type="project" value="GOC"/>
</dbReference>
<dbReference type="OrthoDB" id="284109at2"/>
<dbReference type="RefSeq" id="WP_105358471.1">
    <property type="nucleotide sequence ID" value="NZ_PUIB01000025.1"/>
</dbReference>